<feature type="domain" description="Cyclin-like" evidence="12">
    <location>
        <begin position="66"/>
        <end position="168"/>
    </location>
</feature>
<keyword evidence="5" id="KW-0805">Transcription regulation</keyword>
<keyword evidence="7" id="KW-0804">Transcription</keyword>
<feature type="compositionally biased region" description="Basic and acidic residues" evidence="11">
    <location>
        <begin position="446"/>
        <end position="467"/>
    </location>
</feature>
<evidence type="ECO:0000256" key="10">
    <source>
        <dbReference type="RuleBase" id="RU000383"/>
    </source>
</evidence>
<dbReference type="GO" id="GO:0016607">
    <property type="term" value="C:nuclear speck"/>
    <property type="evidence" value="ECO:0007669"/>
    <property type="project" value="UniProtKB-SubCell"/>
</dbReference>
<dbReference type="Gene3D" id="1.10.472.10">
    <property type="entry name" value="Cyclin-like"/>
    <property type="match status" value="2"/>
</dbReference>
<dbReference type="GO" id="GO:0016538">
    <property type="term" value="F:cyclin-dependent protein serine/threonine kinase regulator activity"/>
    <property type="evidence" value="ECO:0007669"/>
    <property type="project" value="InterPro"/>
</dbReference>
<reference evidence="14" key="2">
    <citation type="submission" date="2025-09" db="UniProtKB">
        <authorList>
            <consortium name="Ensembl"/>
        </authorList>
    </citation>
    <scope>IDENTIFICATION</scope>
</reference>
<evidence type="ECO:0000259" key="13">
    <source>
        <dbReference type="SMART" id="SM01332"/>
    </source>
</evidence>
<dbReference type="Proteomes" id="UP000265000">
    <property type="component" value="Unplaced"/>
</dbReference>
<evidence type="ECO:0000313" key="15">
    <source>
        <dbReference type="Proteomes" id="UP000265000"/>
    </source>
</evidence>
<protein>
    <submittedName>
        <fullName evidence="14">Cyclin L1a</fullName>
    </submittedName>
</protein>
<comment type="subunit">
    <text evidence="9">Interacts with the CDK1 protein kinase to form a serine/threonine kinase holoenzyme complex also known as maturation promoting factor (MPF). The cyclin subunit imparts substrate specificity to the complex.</text>
</comment>
<evidence type="ECO:0000256" key="1">
    <source>
        <dbReference type="ARBA" id="ARBA00004324"/>
    </source>
</evidence>
<feature type="region of interest" description="Disordered" evidence="11">
    <location>
        <begin position="320"/>
        <end position="353"/>
    </location>
</feature>
<feature type="domain" description="Cyclin C-terminal" evidence="13">
    <location>
        <begin position="177"/>
        <end position="296"/>
    </location>
</feature>
<evidence type="ECO:0000256" key="8">
    <source>
        <dbReference type="ARBA" id="ARBA00023242"/>
    </source>
</evidence>
<evidence type="ECO:0000256" key="7">
    <source>
        <dbReference type="ARBA" id="ARBA00023163"/>
    </source>
</evidence>
<dbReference type="Pfam" id="PF00134">
    <property type="entry name" value="Cyclin_N"/>
    <property type="match status" value="1"/>
</dbReference>
<keyword evidence="4" id="KW-0677">Repeat</keyword>
<dbReference type="InterPro" id="IPR006671">
    <property type="entry name" value="Cyclin_N"/>
</dbReference>
<feature type="compositionally biased region" description="Low complexity" evidence="11">
    <location>
        <begin position="369"/>
        <end position="381"/>
    </location>
</feature>
<feature type="compositionally biased region" description="Basic residues" evidence="11">
    <location>
        <begin position="432"/>
        <end position="444"/>
    </location>
</feature>
<evidence type="ECO:0000259" key="12">
    <source>
        <dbReference type="SMART" id="SM00385"/>
    </source>
</evidence>
<dbReference type="GO" id="GO:0006357">
    <property type="term" value="P:regulation of transcription by RNA polymerase II"/>
    <property type="evidence" value="ECO:0007669"/>
    <property type="project" value="InterPro"/>
</dbReference>
<accession>A0A3Q2Q633</accession>
<keyword evidence="15" id="KW-1185">Reference proteome</keyword>
<keyword evidence="8" id="KW-0539">Nucleus</keyword>
<evidence type="ECO:0000256" key="5">
    <source>
        <dbReference type="ARBA" id="ARBA00023015"/>
    </source>
</evidence>
<organism evidence="14 15">
    <name type="scientific">Fundulus heteroclitus</name>
    <name type="common">Killifish</name>
    <name type="synonym">Mummichog</name>
    <dbReference type="NCBI Taxonomy" id="8078"/>
    <lineage>
        <taxon>Eukaryota</taxon>
        <taxon>Metazoa</taxon>
        <taxon>Chordata</taxon>
        <taxon>Craniata</taxon>
        <taxon>Vertebrata</taxon>
        <taxon>Euteleostomi</taxon>
        <taxon>Actinopterygii</taxon>
        <taxon>Neopterygii</taxon>
        <taxon>Teleostei</taxon>
        <taxon>Neoteleostei</taxon>
        <taxon>Acanthomorphata</taxon>
        <taxon>Ovalentaria</taxon>
        <taxon>Atherinomorphae</taxon>
        <taxon>Cyprinodontiformes</taxon>
        <taxon>Fundulidae</taxon>
        <taxon>Fundulus</taxon>
    </lineage>
</organism>
<evidence type="ECO:0000256" key="6">
    <source>
        <dbReference type="ARBA" id="ARBA00023127"/>
    </source>
</evidence>
<sequence>MAAGPLSVSSNTSNNDGILIGDKLYAEVYLTIDNSVIPEERLSPTPSMLDGLDLNTETDLRILGCELIQSAGILLRLPQVAMATGQVLFHRFFYSKSFVKHSFEIVAMACINLASKIEEAPRRIRDVINVFHHLRQLRGKKTPSPLILDQNYINTKNQVIKAERRVLKELGFCVHVKHPHKIVVMYLQFLECEKNQTLVQTAWNYMNDSLRTNVFVRFQPETIACACMYLAARALQIPLPSRPHWYLLFGATEEEIKEICITTLRLYTRKKPNYEQLEKEVERRKVFLAEAKLKAKGLNPDGTPALTGLGGFSPASKPCSPNVVKVEEKSPNPQTIKAVKKEPDSRTQVNKSPHNGFNWKCHFCASSYNSRRSRSGTYSSRSRSRSHSRSPLPHRHPPSPLLPHLKSKASHHGNSDSKLSGRHSNSGGGGSGHKRKRSRSRSRTPVKADRERERERDRERDRSFDFPKKHKHERGGGHRDRRERSRSYERDRDRSHKSKHHSSSGHSGHSRHRR</sequence>
<dbReference type="FunFam" id="1.10.472.10:FF:000016">
    <property type="entry name" value="cyclin-L1 isoform X1"/>
    <property type="match status" value="1"/>
</dbReference>
<evidence type="ECO:0000256" key="3">
    <source>
        <dbReference type="ARBA" id="ARBA00010589"/>
    </source>
</evidence>
<proteinExistence type="inferred from homology"/>
<dbReference type="InterPro" id="IPR036915">
    <property type="entry name" value="Cyclin-like_sf"/>
</dbReference>
<keyword evidence="6 10" id="KW-0195">Cyclin</keyword>
<comment type="subcellular location">
    <subcellularLocation>
        <location evidence="1">Nucleus speckle</location>
    </subcellularLocation>
    <subcellularLocation>
        <location evidence="2">Nucleus</location>
        <location evidence="2">Nucleoplasm</location>
    </subcellularLocation>
</comment>
<dbReference type="InterPro" id="IPR013763">
    <property type="entry name" value="Cyclin-like_dom"/>
</dbReference>
<dbReference type="Ensembl" id="ENSFHET00000014985.1">
    <property type="protein sequence ID" value="ENSFHEP00000021624.1"/>
    <property type="gene ID" value="ENSFHEG00000000052.1"/>
</dbReference>
<evidence type="ECO:0000256" key="11">
    <source>
        <dbReference type="SAM" id="MobiDB-lite"/>
    </source>
</evidence>
<dbReference type="Pfam" id="PF02984">
    <property type="entry name" value="Cyclin_C"/>
    <property type="match status" value="1"/>
</dbReference>
<dbReference type="AlphaFoldDB" id="A0A3Q2Q633"/>
<feature type="region of interest" description="Disordered" evidence="11">
    <location>
        <begin position="369"/>
        <end position="514"/>
    </location>
</feature>
<feature type="compositionally biased region" description="Basic residues" evidence="11">
    <location>
        <begin position="382"/>
        <end position="397"/>
    </location>
</feature>
<dbReference type="SUPFAM" id="SSF47954">
    <property type="entry name" value="Cyclin-like"/>
    <property type="match status" value="2"/>
</dbReference>
<comment type="similarity">
    <text evidence="3">Belongs to the cyclin family. Cyclin L subfamily.</text>
</comment>
<dbReference type="InterPro" id="IPR043198">
    <property type="entry name" value="Cyclin/Ssn8"/>
</dbReference>
<feature type="domain" description="Cyclin-like" evidence="12">
    <location>
        <begin position="181"/>
        <end position="265"/>
    </location>
</feature>
<dbReference type="PANTHER" id="PTHR10026">
    <property type="entry name" value="CYCLIN"/>
    <property type="match status" value="1"/>
</dbReference>
<reference evidence="14" key="1">
    <citation type="submission" date="2025-08" db="UniProtKB">
        <authorList>
            <consortium name="Ensembl"/>
        </authorList>
    </citation>
    <scope>IDENTIFICATION</scope>
</reference>
<dbReference type="PIRSF" id="PIRSF036580">
    <property type="entry name" value="Cyclin_L"/>
    <property type="match status" value="1"/>
</dbReference>
<evidence type="ECO:0000256" key="9">
    <source>
        <dbReference type="ARBA" id="ARBA00025821"/>
    </source>
</evidence>
<evidence type="ECO:0000256" key="2">
    <source>
        <dbReference type="ARBA" id="ARBA00004642"/>
    </source>
</evidence>
<dbReference type="SMART" id="SM00385">
    <property type="entry name" value="CYCLIN"/>
    <property type="match status" value="2"/>
</dbReference>
<dbReference type="SMART" id="SM01332">
    <property type="entry name" value="Cyclin_C"/>
    <property type="match status" value="1"/>
</dbReference>
<dbReference type="InterPro" id="IPR004367">
    <property type="entry name" value="Cyclin_C-dom"/>
</dbReference>
<dbReference type="FunFam" id="1.10.472.10:FF:000014">
    <property type="entry name" value="cyclin-L1 isoform X1"/>
    <property type="match status" value="1"/>
</dbReference>
<feature type="compositionally biased region" description="Basic and acidic residues" evidence="11">
    <location>
        <begin position="474"/>
        <end position="494"/>
    </location>
</feature>
<dbReference type="GeneTree" id="ENSGT00940000159135"/>
<dbReference type="CDD" id="cd20592">
    <property type="entry name" value="CYCLIN_CCNL1_rpt2"/>
    <property type="match status" value="1"/>
</dbReference>
<name>A0A3Q2Q633_FUNHE</name>
<evidence type="ECO:0000313" key="14">
    <source>
        <dbReference type="Ensembl" id="ENSFHEP00000021624.1"/>
    </source>
</evidence>
<evidence type="ECO:0000256" key="4">
    <source>
        <dbReference type="ARBA" id="ARBA00022737"/>
    </source>
</evidence>
<feature type="compositionally biased region" description="Basic residues" evidence="11">
    <location>
        <begin position="495"/>
        <end position="514"/>
    </location>
</feature>